<evidence type="ECO:0000256" key="3">
    <source>
        <dbReference type="ARBA" id="ARBA00022777"/>
    </source>
</evidence>
<dbReference type="FunFam" id="1.10.510.10:FF:000182">
    <property type="entry name" value="MAP kinase kinase kinase mkh1"/>
    <property type="match status" value="1"/>
</dbReference>
<gene>
    <name evidence="6" type="ORF">MERGE_001202</name>
</gene>
<keyword evidence="4" id="KW-0067">ATP-binding</keyword>
<dbReference type="PROSITE" id="PS00108">
    <property type="entry name" value="PROTEIN_KINASE_ST"/>
    <property type="match status" value="1"/>
</dbReference>
<organism evidence="6 7">
    <name type="scientific">Pneumocystis wakefieldiae</name>
    <dbReference type="NCBI Taxonomy" id="38082"/>
    <lineage>
        <taxon>Eukaryota</taxon>
        <taxon>Fungi</taxon>
        <taxon>Dikarya</taxon>
        <taxon>Ascomycota</taxon>
        <taxon>Taphrinomycotina</taxon>
        <taxon>Pneumocystomycetes</taxon>
        <taxon>Pneumocystaceae</taxon>
        <taxon>Pneumocystis</taxon>
    </lineage>
</organism>
<sequence>MRFPNQLENLNIGERKALFHWRQRQKRLGVYIKKKTKFKQYDQFLRKCLKDIKNTEETGDLELNCSTIFSSEDNHCLHNKIKKKNIDEHESIFKKVYPMLFKMQNSWGIAENTAEKNTNLLLNNISIKELVYTFKEIYEWLYQNKFRMDIQKISSDNNIFDISLLNLLFKGFQIMEFLPFESQARNMRLYHTIIGSSNYIIMDNNGKYYLKNMELSIKKNPSLIYKKEDVELLIISSLMKLYKDNNQKFIEFDLLWNNSFIDNNNLEIEEFYGFEKTYNLHKILKYNECTEKSSNNPSIALLDNDMELDLSNRSKFLESDFHQKETYNSQNLLEAFKISEYFEFEFSDSSFHKDLCFSDINDYDEEFSFYISLIPKTNQSQNSDFYKAAFHKSKNIKKRSIFLHRKKYLNYHFNINWRSFRFFHKEITSIGFSNSKDYQNCKYKILDKEDKSDSSLNNINTTKKLNLIFSGISKLKTKFQNILNTLTKNYKSLWIPKIISLRNSVFALKPTKIVQITKDRKTFIIVDLTKYICAIDIRKQLCKKLGSIKSWSECHISIIEIYNNKYEEELNDEKLVLARFYADSLGSLKFFIELSPKKINKRKYDDMISVYLTPNDIFYNISSNILAKKTNLEFNEVQLNNPIFKWSHNIISIENLDCRLGNQNFHEKLKDGDKKVNLFNVSKNNGDNTFFMKKKGNKLNIKSGSLLNGTLNLSEYSKSLNNIQYHINDKKRINIEEIQLNLRESCISRGFSFILEETLCLSLIKKLSERLFNIKDNSKNYKKKDDLILIKRNQLKGIACDFKNSFFFSTELNNQHSYPYNNNINGFLLNEEIIQRSINTESCATDNISIDYIDSYDKNMCQTYESYENSSNNEQKIISFNNEPGSEELFRDFLNLKLNIPRNFFKDRTISNIKTFSDINRGPIFKEFINLPDGNPVSINGTENDQEMFWAIKPKKIKDKIHPKELNNSDMNYSSNYKSGRNTPLNTLDIINILDTHKKRIIFNKLSKPSSETENIENNFCNSILYKSSVSLSKDIFKEKKDVCYNDKWEIRPSTQVVYENLEDFFPNHDLDKPIINQLADFVDFLGIDNISDIFSVFLRIIFSDYNFNIENCMKSIKIVAKEASEAQKKYENNIRNKNSIPRKKSTKLWGIKLKEMKLNKDKDDYNFKKTCSIKRTPTFKWIKAMNATTGEMLAVKQVKLYHNLDNQDNEYQKELINALNKEIETMKDLDHPNIVQYLGFESTKTTISIFLEYVSGGSIGRCIRKYGRIDQQTIQLFTGQILEGLTYLHSQGIIHRDLKTDNILLDVDGICKISDFGISKKSKEIYDNDSNMSMQGTIFWMAPEVIQNQKQGYSAKIDIWSLGCLVLEMFAGKRPWSDDEAIGVMFKVGNERQAPPIPEDILQNIKNDALDFLKLCFIVDPSLRPTARQLLNHPFIKNADSKFKFSDSSLSRIIRLN</sequence>
<dbReference type="InterPro" id="IPR000719">
    <property type="entry name" value="Prot_kinase_dom"/>
</dbReference>
<dbReference type="GO" id="GO:0004672">
    <property type="term" value="F:protein kinase activity"/>
    <property type="evidence" value="ECO:0007669"/>
    <property type="project" value="InterPro"/>
</dbReference>
<dbReference type="Gene3D" id="1.10.510.10">
    <property type="entry name" value="Transferase(Phosphotransferase) domain 1"/>
    <property type="match status" value="1"/>
</dbReference>
<dbReference type="PANTHER" id="PTHR48016:SF48">
    <property type="entry name" value="SERINE_THREONINE-PROTEIN KINASE BCK1_SLK1_SSP31"/>
    <property type="match status" value="1"/>
</dbReference>
<name>A0A899G2G6_9ASCO</name>
<dbReference type="EMBL" id="CP054545">
    <property type="protein sequence ID" value="QSL66815.1"/>
    <property type="molecule type" value="Genomic_DNA"/>
</dbReference>
<dbReference type="PANTHER" id="PTHR48016">
    <property type="entry name" value="MAP KINASE KINASE KINASE SSK2-RELATED-RELATED"/>
    <property type="match status" value="1"/>
</dbReference>
<dbReference type="InterPro" id="IPR011009">
    <property type="entry name" value="Kinase-like_dom_sf"/>
</dbReference>
<dbReference type="InterPro" id="IPR050538">
    <property type="entry name" value="MAP_kinase_kinase_kinase"/>
</dbReference>
<keyword evidence="7" id="KW-1185">Reference proteome</keyword>
<reference evidence="6" key="1">
    <citation type="submission" date="2020-06" db="EMBL/GenBank/DDBJ databases">
        <title>Genomes of multiple members of Pneumocystis genus reveal paths to human pathogen Pneumocystis jirovecii.</title>
        <authorList>
            <person name="Cisse O.H."/>
            <person name="Ma L."/>
            <person name="Dekker J."/>
            <person name="Khil P."/>
            <person name="Jo J."/>
            <person name="Brenchley J."/>
            <person name="Blair R."/>
            <person name="Pahar B."/>
            <person name="Chabe M."/>
            <person name="Van Rompay K.A."/>
            <person name="Keesler R."/>
            <person name="Sukura A."/>
            <person name="Hirsch V."/>
            <person name="Kutty G."/>
            <person name="Liu Y."/>
            <person name="Peng L."/>
            <person name="Chen J."/>
            <person name="Song J."/>
            <person name="Weissenbacher-Lang C."/>
            <person name="Xu J."/>
            <person name="Upham N.S."/>
            <person name="Stajich J.E."/>
            <person name="Cuomo C.A."/>
            <person name="Cushion M.T."/>
            <person name="Kovacs J.A."/>
        </authorList>
    </citation>
    <scope>NUCLEOTIDE SEQUENCE</scope>
    <source>
        <strain evidence="6">2A</strain>
    </source>
</reference>
<evidence type="ECO:0000256" key="2">
    <source>
        <dbReference type="ARBA" id="ARBA00022741"/>
    </source>
</evidence>
<keyword evidence="2" id="KW-0547">Nucleotide-binding</keyword>
<evidence type="ECO:0000256" key="1">
    <source>
        <dbReference type="ARBA" id="ARBA00022679"/>
    </source>
</evidence>
<evidence type="ECO:0000256" key="4">
    <source>
        <dbReference type="ARBA" id="ARBA00022840"/>
    </source>
</evidence>
<dbReference type="OrthoDB" id="266718at2759"/>
<keyword evidence="3" id="KW-0418">Kinase</keyword>
<dbReference type="GO" id="GO:0005524">
    <property type="term" value="F:ATP binding"/>
    <property type="evidence" value="ECO:0007669"/>
    <property type="project" value="UniProtKB-KW"/>
</dbReference>
<dbReference type="Proteomes" id="UP000663699">
    <property type="component" value="Chromosome 14"/>
</dbReference>
<dbReference type="GO" id="GO:0000165">
    <property type="term" value="P:MAPK cascade"/>
    <property type="evidence" value="ECO:0007669"/>
    <property type="project" value="UniProtKB-ARBA"/>
</dbReference>
<evidence type="ECO:0000313" key="7">
    <source>
        <dbReference type="Proteomes" id="UP000663699"/>
    </source>
</evidence>
<accession>A0A899G2G6</accession>
<keyword evidence="1" id="KW-0808">Transferase</keyword>
<feature type="domain" description="Protein kinase" evidence="5">
    <location>
        <begin position="1168"/>
        <end position="1437"/>
    </location>
</feature>
<evidence type="ECO:0000313" key="6">
    <source>
        <dbReference type="EMBL" id="QSL66815.1"/>
    </source>
</evidence>
<evidence type="ECO:0000259" key="5">
    <source>
        <dbReference type="PROSITE" id="PS50011"/>
    </source>
</evidence>
<dbReference type="SUPFAM" id="SSF56112">
    <property type="entry name" value="Protein kinase-like (PK-like)"/>
    <property type="match status" value="1"/>
</dbReference>
<dbReference type="Pfam" id="PF00069">
    <property type="entry name" value="Pkinase"/>
    <property type="match status" value="1"/>
</dbReference>
<dbReference type="PROSITE" id="PS50011">
    <property type="entry name" value="PROTEIN_KINASE_DOM"/>
    <property type="match status" value="1"/>
</dbReference>
<dbReference type="SMART" id="SM00220">
    <property type="entry name" value="S_TKc"/>
    <property type="match status" value="1"/>
</dbReference>
<dbReference type="InterPro" id="IPR008271">
    <property type="entry name" value="Ser/Thr_kinase_AS"/>
</dbReference>
<protein>
    <recommendedName>
        <fullName evidence="5">Protein kinase domain-containing protein</fullName>
    </recommendedName>
</protein>
<proteinExistence type="predicted"/>